<evidence type="ECO:0000313" key="1">
    <source>
        <dbReference type="EMBL" id="ABM73425.1"/>
    </source>
</evidence>
<sequence>MELDSVKQGSAWNLHWGHAGMKRPRLSSRRISGAVPQCVQFIALGNVSVTNHLHHLGQGRTVELSQDLLHSSPARQPVTPPVSLWHASQLANA</sequence>
<reference evidence="1 2" key="1">
    <citation type="journal article" date="2009" name="Appl. Environ. Microbiol.">
        <title>Characterization of a new plasmid-like prophage in a pandemic Vibrio parahaemolyticus O3:K6 strain.</title>
        <authorList>
            <person name="Lan S.F."/>
            <person name="Huang C.H."/>
            <person name="Chang C.H."/>
            <person name="Liao W.C."/>
            <person name="Lin I.H."/>
            <person name="Jian W.N."/>
            <person name="Wu Y.G."/>
            <person name="Chen S.Y."/>
            <person name="Wong H.C."/>
        </authorList>
    </citation>
    <scope>NUCLEOTIDE SEQUENCE [LARGE SCALE GENOMIC DNA]</scope>
</reference>
<keyword evidence="2" id="KW-1185">Reference proteome</keyword>
<dbReference type="RefSeq" id="YP_001039875.1">
    <property type="nucleotide sequence ID" value="NC_009016.1"/>
</dbReference>
<organism evidence="1 2">
    <name type="scientific">Vibrio phage VP882</name>
    <dbReference type="NCBI Taxonomy" id="2913982"/>
    <lineage>
        <taxon>Viruses</taxon>
        <taxon>Duplodnaviria</taxon>
        <taxon>Heunggongvirae</taxon>
        <taxon>Uroviricota</taxon>
        <taxon>Caudoviricetes</taxon>
        <taxon>Hapunavirus</taxon>
        <taxon>Hapunavirus VP882</taxon>
    </lineage>
</organism>
<dbReference type="KEGG" id="vg:5076209"/>
<protein>
    <submittedName>
        <fullName evidence="1">Uncharacterized protein</fullName>
    </submittedName>
</protein>
<dbReference type="Proteomes" id="UP000008090">
    <property type="component" value="Segment"/>
</dbReference>
<name>A2I312_9CAUD</name>
<evidence type="ECO:0000313" key="2">
    <source>
        <dbReference type="Proteomes" id="UP000008090"/>
    </source>
</evidence>
<proteinExistence type="predicted"/>
<accession>A2I312</accession>
<dbReference type="GeneID" id="5076209"/>
<dbReference type="EMBL" id="EF057797">
    <property type="protein sequence ID" value="ABM73425.1"/>
    <property type="molecule type" value="Genomic_DNA"/>
</dbReference>